<gene>
    <name evidence="2" type="ORF">BA724_14060</name>
</gene>
<dbReference type="RefSeq" id="WP_069939985.1">
    <property type="nucleotide sequence ID" value="NZ_MAMP01000026.1"/>
</dbReference>
<reference evidence="2 3" key="1">
    <citation type="submission" date="2016-06" db="EMBL/GenBank/DDBJ databases">
        <title>Domibacillus iocasae genome sequencing.</title>
        <authorList>
            <person name="Verma A."/>
            <person name="Pal Y."/>
            <person name="Ojha A.K."/>
            <person name="Krishnamurthi S."/>
        </authorList>
    </citation>
    <scope>NUCLEOTIDE SEQUENCE [LARGE SCALE GENOMIC DNA]</scope>
    <source>
        <strain evidence="2 3">DSM 29979</strain>
    </source>
</reference>
<feature type="signal peptide" evidence="1">
    <location>
        <begin position="1"/>
        <end position="18"/>
    </location>
</feature>
<dbReference type="PROSITE" id="PS51257">
    <property type="entry name" value="PROKAR_LIPOPROTEIN"/>
    <property type="match status" value="1"/>
</dbReference>
<dbReference type="STRING" id="1714016.BA724_14060"/>
<accession>A0A1E7DK00</accession>
<sequence length="137" mass="15738">MKKMIFALFLIIALAACGSNETGLKQVDNETVQKLVEGEENGFFLAVSNKDEDFIPYLEDALEEKKVKVNYYVTFQPDGEEGEIVDTPVYDFDDLDKKNHLYYIEDGKVSDPLRLTSYDEGTELSLRIQEFIEVHQK</sequence>
<comment type="caution">
    <text evidence="2">The sequence shown here is derived from an EMBL/GenBank/DDBJ whole genome shotgun (WGS) entry which is preliminary data.</text>
</comment>
<dbReference type="AlphaFoldDB" id="A0A1E7DK00"/>
<organism evidence="2 3">
    <name type="scientific">Domibacillus iocasae</name>
    <dbReference type="NCBI Taxonomy" id="1714016"/>
    <lineage>
        <taxon>Bacteria</taxon>
        <taxon>Bacillati</taxon>
        <taxon>Bacillota</taxon>
        <taxon>Bacilli</taxon>
        <taxon>Bacillales</taxon>
        <taxon>Bacillaceae</taxon>
        <taxon>Domibacillus</taxon>
    </lineage>
</organism>
<protein>
    <recommendedName>
        <fullName evidence="4">Lipoprotein</fullName>
    </recommendedName>
</protein>
<evidence type="ECO:0000256" key="1">
    <source>
        <dbReference type="SAM" id="SignalP"/>
    </source>
</evidence>
<evidence type="ECO:0000313" key="2">
    <source>
        <dbReference type="EMBL" id="OES43369.1"/>
    </source>
</evidence>
<evidence type="ECO:0000313" key="3">
    <source>
        <dbReference type="Proteomes" id="UP000095658"/>
    </source>
</evidence>
<keyword evidence="3" id="KW-1185">Reference proteome</keyword>
<dbReference type="Proteomes" id="UP000095658">
    <property type="component" value="Unassembled WGS sequence"/>
</dbReference>
<feature type="chain" id="PRO_5038346062" description="Lipoprotein" evidence="1">
    <location>
        <begin position="19"/>
        <end position="137"/>
    </location>
</feature>
<keyword evidence="1" id="KW-0732">Signal</keyword>
<dbReference type="OrthoDB" id="2428151at2"/>
<evidence type="ECO:0008006" key="4">
    <source>
        <dbReference type="Google" id="ProtNLM"/>
    </source>
</evidence>
<dbReference type="EMBL" id="MAMP01000026">
    <property type="protein sequence ID" value="OES43369.1"/>
    <property type="molecule type" value="Genomic_DNA"/>
</dbReference>
<proteinExistence type="predicted"/>
<name>A0A1E7DK00_9BACI</name>